<accession>A0A212JYL3</accession>
<feature type="transmembrane region" description="Helical" evidence="1">
    <location>
        <begin position="92"/>
        <end position="111"/>
    </location>
</feature>
<keyword evidence="1" id="KW-1133">Transmembrane helix</keyword>
<proteinExistence type="predicted"/>
<feature type="transmembrane region" description="Helical" evidence="1">
    <location>
        <begin position="54"/>
        <end position="80"/>
    </location>
</feature>
<evidence type="ECO:0000313" key="2">
    <source>
        <dbReference type="EMBL" id="SBW04448.1"/>
    </source>
</evidence>
<name>A0A212JYL3_9DELT</name>
<gene>
    <name evidence="2" type="ORF">KL86DPRO_20317</name>
</gene>
<keyword evidence="1" id="KW-0472">Membrane</keyword>
<dbReference type="EMBL" id="FLUQ01000002">
    <property type="protein sequence ID" value="SBW04448.1"/>
    <property type="molecule type" value="Genomic_DNA"/>
</dbReference>
<reference evidence="2" key="1">
    <citation type="submission" date="2016-04" db="EMBL/GenBank/DDBJ databases">
        <authorList>
            <person name="Evans L.H."/>
            <person name="Alamgir A."/>
            <person name="Owens N."/>
            <person name="Weber N.D."/>
            <person name="Virtaneva K."/>
            <person name="Barbian K."/>
            <person name="Babar A."/>
            <person name="Rosenke K."/>
        </authorList>
    </citation>
    <scope>NUCLEOTIDE SEQUENCE</scope>
    <source>
        <strain evidence="2">86</strain>
    </source>
</reference>
<organism evidence="2">
    <name type="scientific">uncultured delta proteobacterium</name>
    <dbReference type="NCBI Taxonomy" id="34034"/>
    <lineage>
        <taxon>Bacteria</taxon>
        <taxon>Deltaproteobacteria</taxon>
        <taxon>environmental samples</taxon>
    </lineage>
</organism>
<protein>
    <submittedName>
        <fullName evidence="2">Uncharacterized protein</fullName>
    </submittedName>
</protein>
<keyword evidence="1" id="KW-0812">Transmembrane</keyword>
<sequence>MQNEQDLLKKPCCCKCREKTIEFIEKRMPEAPAKKMLLDAMQENKSLLGSIIQVLNGMTFGLLLLWFAVLGFLLFLNIFIHPHHPHFGVDAYWGFWAVFGLGVGVIMVYVMKRIIQPLIVRKEDYYGDI</sequence>
<dbReference type="AlphaFoldDB" id="A0A212JYL3"/>
<evidence type="ECO:0000256" key="1">
    <source>
        <dbReference type="SAM" id="Phobius"/>
    </source>
</evidence>